<reference evidence="1" key="1">
    <citation type="submission" date="2021-01" db="EMBL/GenBank/DDBJ databases">
        <title>Whole genome shotgun sequence of Actinoplanes rishiriensis NBRC 108556.</title>
        <authorList>
            <person name="Komaki H."/>
            <person name="Tamura T."/>
        </authorList>
    </citation>
    <scope>NUCLEOTIDE SEQUENCE</scope>
    <source>
        <strain evidence="1">NBRC 108556</strain>
    </source>
</reference>
<dbReference type="EMBL" id="BOMV01000027">
    <property type="protein sequence ID" value="GIE95377.1"/>
    <property type="molecule type" value="Genomic_DNA"/>
</dbReference>
<keyword evidence="2" id="KW-1185">Reference proteome</keyword>
<protein>
    <submittedName>
        <fullName evidence="1">Uncharacterized protein</fullName>
    </submittedName>
</protein>
<comment type="caution">
    <text evidence="1">The sequence shown here is derived from an EMBL/GenBank/DDBJ whole genome shotgun (WGS) entry which is preliminary data.</text>
</comment>
<sequence length="529" mass="59382">MVALLVGGQPALGAGRPAVPDFVVYAFSQSDVHDEDPQVYRIAPDVTIRAIGKWSTNGDEAADYNFGQIVRYHDAGVTFMGSGTASVIFPHDFPSPAVFDDMSTRDADNLPVPHDEFGFPVPARRGNIFKPAYREYLLGWARVQIDGGVDGINLDEVNAGFSGGQKYGFNGNEGFDDYALADFNRYLLAKYPQFTVADWRDRFGMTADNVPANGDFDYREYLRVNGWNRDPLNAANPLAAEWGRVTANRMYADDTSFTATYLRRYWKEMVDHLRGYARRKHGRHLLISSNGLLPYVDFNSVGMYPWNPDEQTPDYRGADYVPVVDGHLNGAKSLQANYRYLKAMNARIAGDVPVAVFIDWPNDMMTNYLNLPLAEKQDYWRIFGAEAYANGLFPSFHLKDTLNPAAEQYGMLDFFAGYTRFYRDNGRLFVRNHPEERAVSVTSSDIAASVLVQRGTGRRTVHLVNHRYQQGIVPQRDVTVAVDLPSCPRRITLYSPDLSKPVSPASTCEKGRLIVTVDRLDYYGVLAVT</sequence>
<name>A0A919N0P8_9ACTN</name>
<proteinExistence type="predicted"/>
<dbReference type="AlphaFoldDB" id="A0A919N0P8"/>
<evidence type="ECO:0000313" key="1">
    <source>
        <dbReference type="EMBL" id="GIE95377.1"/>
    </source>
</evidence>
<evidence type="ECO:0000313" key="2">
    <source>
        <dbReference type="Proteomes" id="UP000636960"/>
    </source>
</evidence>
<organism evidence="1 2">
    <name type="scientific">Paractinoplanes rishiriensis</name>
    <dbReference type="NCBI Taxonomy" id="1050105"/>
    <lineage>
        <taxon>Bacteria</taxon>
        <taxon>Bacillati</taxon>
        <taxon>Actinomycetota</taxon>
        <taxon>Actinomycetes</taxon>
        <taxon>Micromonosporales</taxon>
        <taxon>Micromonosporaceae</taxon>
        <taxon>Paractinoplanes</taxon>
    </lineage>
</organism>
<gene>
    <name evidence="1" type="ORF">Ari01nite_28420</name>
</gene>
<dbReference type="Proteomes" id="UP000636960">
    <property type="component" value="Unassembled WGS sequence"/>
</dbReference>
<accession>A0A919N0P8</accession>